<proteinExistence type="predicted"/>
<dbReference type="EMBL" id="CAJNOK010038764">
    <property type="protein sequence ID" value="CAF1540328.1"/>
    <property type="molecule type" value="Genomic_DNA"/>
</dbReference>
<evidence type="ECO:0008006" key="12">
    <source>
        <dbReference type="Google" id="ProtNLM"/>
    </source>
</evidence>
<keyword evidence="3" id="KW-0862">Zinc</keyword>
<dbReference type="GO" id="GO:0008270">
    <property type="term" value="F:zinc ion binding"/>
    <property type="evidence" value="ECO:0007669"/>
    <property type="project" value="UniProtKB-KW"/>
</dbReference>
<dbReference type="SUPFAM" id="SSF118310">
    <property type="entry name" value="AN1-like Zinc finger"/>
    <property type="match status" value="1"/>
</dbReference>
<gene>
    <name evidence="7" type="ORF">GPM918_LOCUS21203</name>
    <name evidence="8" type="ORF">OVA965_LOCUS38740</name>
    <name evidence="9" type="ORF">SRO942_LOCUS21200</name>
    <name evidence="10" type="ORF">TMI583_LOCUS39952</name>
</gene>
<reference evidence="7" key="1">
    <citation type="submission" date="2021-02" db="EMBL/GenBank/DDBJ databases">
        <authorList>
            <person name="Nowell W R."/>
        </authorList>
    </citation>
    <scope>NUCLEOTIDE SEQUENCE</scope>
</reference>
<dbReference type="OrthoDB" id="428577at2759"/>
<dbReference type="InterPro" id="IPR050652">
    <property type="entry name" value="AN1_A20_ZnFinger"/>
</dbReference>
<dbReference type="Proteomes" id="UP000663829">
    <property type="component" value="Unassembled WGS sequence"/>
</dbReference>
<evidence type="ECO:0000313" key="11">
    <source>
        <dbReference type="Proteomes" id="UP000663829"/>
    </source>
</evidence>
<dbReference type="InterPro" id="IPR002653">
    <property type="entry name" value="Znf_A20"/>
</dbReference>
<feature type="domain" description="A20-type" evidence="5">
    <location>
        <begin position="6"/>
        <end position="40"/>
    </location>
</feature>
<dbReference type="EMBL" id="CAJOBA010061081">
    <property type="protein sequence ID" value="CAF4328501.1"/>
    <property type="molecule type" value="Genomic_DNA"/>
</dbReference>
<keyword evidence="1" id="KW-0479">Metal-binding</keyword>
<keyword evidence="11" id="KW-1185">Reference proteome</keyword>
<dbReference type="EMBL" id="CAJOBC010006909">
    <property type="protein sequence ID" value="CAF3914992.1"/>
    <property type="molecule type" value="Genomic_DNA"/>
</dbReference>
<dbReference type="Proteomes" id="UP000682733">
    <property type="component" value="Unassembled WGS sequence"/>
</dbReference>
<feature type="domain" description="AN1-type" evidence="6">
    <location>
        <begin position="154"/>
        <end position="200"/>
    </location>
</feature>
<dbReference type="AlphaFoldDB" id="A0A814SR66"/>
<keyword evidence="2 4" id="KW-0863">Zinc-finger</keyword>
<organism evidence="7 11">
    <name type="scientific">Didymodactylos carnosus</name>
    <dbReference type="NCBI Taxonomy" id="1234261"/>
    <lineage>
        <taxon>Eukaryota</taxon>
        <taxon>Metazoa</taxon>
        <taxon>Spiralia</taxon>
        <taxon>Gnathifera</taxon>
        <taxon>Rotifera</taxon>
        <taxon>Eurotatoria</taxon>
        <taxon>Bdelloidea</taxon>
        <taxon>Philodinida</taxon>
        <taxon>Philodinidae</taxon>
        <taxon>Didymodactylos</taxon>
    </lineage>
</organism>
<comment type="caution">
    <text evidence="7">The sequence shown here is derived from an EMBL/GenBank/DDBJ whole genome shotgun (WGS) entry which is preliminary data.</text>
</comment>
<evidence type="ECO:0000259" key="5">
    <source>
        <dbReference type="PROSITE" id="PS51036"/>
    </source>
</evidence>
<sequence>MAYPHLSDVQLCKNNCGFFSSTKFDGLCSKCFVNKIYREKIETQTIVDGLNSIDDKTIVEIQSINVSNASNSSLKMLSEDQTASLELVNQNLISIDRTTIPFSTMNKSPLSNPTVSDVKNIFKKSRTLLPLLNKSNDSLKSMKIGDELFSSFKKPAKLKCDNCTKRAGVLGYLCHCGKRLCTKCRYSNEHRCQFDYKETGRKELLKQNPKVEADRINNRL</sequence>
<dbReference type="Gene3D" id="4.10.1110.10">
    <property type="entry name" value="AN1-like Zinc finger"/>
    <property type="match status" value="1"/>
</dbReference>
<dbReference type="InterPro" id="IPR000058">
    <property type="entry name" value="Znf_AN1"/>
</dbReference>
<protein>
    <recommendedName>
        <fullName evidence="12">A20-type domain-containing protein</fullName>
    </recommendedName>
</protein>
<evidence type="ECO:0000256" key="4">
    <source>
        <dbReference type="PROSITE-ProRule" id="PRU00449"/>
    </source>
</evidence>
<evidence type="ECO:0000313" key="8">
    <source>
        <dbReference type="EMBL" id="CAF1540328.1"/>
    </source>
</evidence>
<accession>A0A814SR66</accession>
<dbReference type="Proteomes" id="UP000681722">
    <property type="component" value="Unassembled WGS sequence"/>
</dbReference>
<dbReference type="EMBL" id="CAJNOQ010006909">
    <property type="protein sequence ID" value="CAF1151484.1"/>
    <property type="molecule type" value="Genomic_DNA"/>
</dbReference>
<dbReference type="Proteomes" id="UP000677228">
    <property type="component" value="Unassembled WGS sequence"/>
</dbReference>
<name>A0A814SR66_9BILA</name>
<evidence type="ECO:0000259" key="6">
    <source>
        <dbReference type="PROSITE" id="PS51039"/>
    </source>
</evidence>
<evidence type="ECO:0000313" key="10">
    <source>
        <dbReference type="EMBL" id="CAF4328501.1"/>
    </source>
</evidence>
<dbReference type="SMART" id="SM00259">
    <property type="entry name" value="ZnF_A20"/>
    <property type="match status" value="1"/>
</dbReference>
<evidence type="ECO:0000256" key="3">
    <source>
        <dbReference type="ARBA" id="ARBA00022833"/>
    </source>
</evidence>
<evidence type="ECO:0000256" key="2">
    <source>
        <dbReference type="ARBA" id="ARBA00022771"/>
    </source>
</evidence>
<evidence type="ECO:0000256" key="1">
    <source>
        <dbReference type="ARBA" id="ARBA00022723"/>
    </source>
</evidence>
<evidence type="ECO:0000313" key="9">
    <source>
        <dbReference type="EMBL" id="CAF3914992.1"/>
    </source>
</evidence>
<dbReference type="PANTHER" id="PTHR10634:SF149">
    <property type="entry name" value="AN1-TYPE DOMAIN-CONTAINING PROTEIN-RELATED"/>
    <property type="match status" value="1"/>
</dbReference>
<dbReference type="InterPro" id="IPR035896">
    <property type="entry name" value="AN1-like_Znf"/>
</dbReference>
<dbReference type="SUPFAM" id="SSF57716">
    <property type="entry name" value="Glucocorticoid receptor-like (DNA-binding domain)"/>
    <property type="match status" value="1"/>
</dbReference>
<dbReference type="PROSITE" id="PS51039">
    <property type="entry name" value="ZF_AN1"/>
    <property type="match status" value="1"/>
</dbReference>
<dbReference type="Pfam" id="PF01754">
    <property type="entry name" value="zf-A20"/>
    <property type="match status" value="1"/>
</dbReference>
<dbReference type="SMART" id="SM00154">
    <property type="entry name" value="ZnF_AN1"/>
    <property type="match status" value="1"/>
</dbReference>
<dbReference type="PANTHER" id="PTHR10634">
    <property type="entry name" value="AN1-TYPE ZINC FINGER PROTEIN"/>
    <property type="match status" value="1"/>
</dbReference>
<dbReference type="GO" id="GO:0003677">
    <property type="term" value="F:DNA binding"/>
    <property type="evidence" value="ECO:0007669"/>
    <property type="project" value="InterPro"/>
</dbReference>
<dbReference type="PROSITE" id="PS51036">
    <property type="entry name" value="ZF_A20"/>
    <property type="match status" value="1"/>
</dbReference>
<evidence type="ECO:0000313" key="7">
    <source>
        <dbReference type="EMBL" id="CAF1151484.1"/>
    </source>
</evidence>
<dbReference type="Gene3D" id="1.20.5.4770">
    <property type="match status" value="1"/>
</dbReference>